<dbReference type="Gene3D" id="1.10.1650.20">
    <property type="match status" value="1"/>
</dbReference>
<protein>
    <recommendedName>
        <fullName evidence="2 11">Ribonucleoside-diphosphate reductase</fullName>
        <ecNumber evidence="2 11">1.17.4.1</ecNumber>
    </recommendedName>
</protein>
<dbReference type="NCBIfam" id="TIGR02506">
    <property type="entry name" value="NrdE_NrdA"/>
    <property type="match status" value="1"/>
</dbReference>
<gene>
    <name evidence="13" type="primary">nrdA</name>
    <name evidence="13" type="ORF">PTRA_a1788</name>
</gene>
<dbReference type="PROSITE" id="PS00089">
    <property type="entry name" value="RIBORED_LARGE"/>
    <property type="match status" value="1"/>
</dbReference>
<dbReference type="Pfam" id="PF03477">
    <property type="entry name" value="ATP-cone"/>
    <property type="match status" value="1"/>
</dbReference>
<evidence type="ECO:0000256" key="1">
    <source>
        <dbReference type="ARBA" id="ARBA00010406"/>
    </source>
</evidence>
<dbReference type="InterPro" id="IPR000788">
    <property type="entry name" value="RNR_lg_C"/>
</dbReference>
<dbReference type="PANTHER" id="PTHR11573:SF6">
    <property type="entry name" value="RIBONUCLEOSIDE-DIPHOSPHATE REDUCTASE LARGE SUBUNIT"/>
    <property type="match status" value="1"/>
</dbReference>
<dbReference type="InterPro" id="IPR005144">
    <property type="entry name" value="ATP-cone_dom"/>
</dbReference>
<evidence type="ECO:0000256" key="11">
    <source>
        <dbReference type="RuleBase" id="RU003410"/>
    </source>
</evidence>
<dbReference type="Proteomes" id="UP000065261">
    <property type="component" value="Chromosome I"/>
</dbReference>
<dbReference type="InterPro" id="IPR013509">
    <property type="entry name" value="RNR_lsu_N"/>
</dbReference>
<proteinExistence type="inferred from homology"/>
<evidence type="ECO:0000256" key="7">
    <source>
        <dbReference type="ARBA" id="ARBA00023116"/>
    </source>
</evidence>
<comment type="similarity">
    <text evidence="1 11">Belongs to the ribonucleoside diphosphate reductase large chain family.</text>
</comment>
<keyword evidence="4 10" id="KW-0547">Nucleotide-binding</keyword>
<dbReference type="OrthoDB" id="9762933at2"/>
<dbReference type="FunFam" id="1.10.1650.20:FF:000001">
    <property type="entry name" value="Ribonucleoside-diphosphate reductase"/>
    <property type="match status" value="1"/>
</dbReference>
<dbReference type="Pfam" id="PF02867">
    <property type="entry name" value="Ribonuc_red_lgC"/>
    <property type="match status" value="1"/>
</dbReference>
<reference evidence="13 14" key="1">
    <citation type="submission" date="2015-03" db="EMBL/GenBank/DDBJ databases">
        <authorList>
            <person name="Murphy D."/>
        </authorList>
    </citation>
    <scope>NUCLEOTIDE SEQUENCE [LARGE SCALE GENOMIC DNA]</scope>
    <source>
        <strain evidence="13 14">KMM 520</strain>
    </source>
</reference>
<evidence type="ECO:0000256" key="4">
    <source>
        <dbReference type="ARBA" id="ARBA00022741"/>
    </source>
</evidence>
<evidence type="ECO:0000256" key="8">
    <source>
        <dbReference type="ARBA" id="ARBA00023157"/>
    </source>
</evidence>
<evidence type="ECO:0000259" key="12">
    <source>
        <dbReference type="PROSITE" id="PS51161"/>
    </source>
</evidence>
<dbReference type="EMBL" id="CP011034">
    <property type="protein sequence ID" value="ALS32949.1"/>
    <property type="molecule type" value="Genomic_DNA"/>
</dbReference>
<evidence type="ECO:0000256" key="6">
    <source>
        <dbReference type="ARBA" id="ARBA00023002"/>
    </source>
</evidence>
<keyword evidence="7 11" id="KW-0215">Deoxyribonucleotide synthesis</keyword>
<dbReference type="InterPro" id="IPR008926">
    <property type="entry name" value="RNR_R1-su_N"/>
</dbReference>
<dbReference type="AlphaFoldDB" id="A0A0U2VHK1"/>
<dbReference type="RefSeq" id="WP_011328098.1">
    <property type="nucleotide sequence ID" value="NZ_CP011034.1"/>
</dbReference>
<evidence type="ECO:0000256" key="3">
    <source>
        <dbReference type="ARBA" id="ARBA00022533"/>
    </source>
</evidence>
<dbReference type="GeneID" id="300941628"/>
<keyword evidence="8" id="KW-1015">Disulfide bond</keyword>
<accession>A0A0U2VHK1</accession>
<dbReference type="PANTHER" id="PTHR11573">
    <property type="entry name" value="RIBONUCLEOSIDE-DIPHOSPHATE REDUCTASE LARGE CHAIN"/>
    <property type="match status" value="1"/>
</dbReference>
<evidence type="ECO:0000313" key="14">
    <source>
        <dbReference type="Proteomes" id="UP000065261"/>
    </source>
</evidence>
<evidence type="ECO:0000256" key="10">
    <source>
        <dbReference type="PROSITE-ProRule" id="PRU00492"/>
    </source>
</evidence>
<dbReference type="PROSITE" id="PS51161">
    <property type="entry name" value="ATP_CONE"/>
    <property type="match status" value="1"/>
</dbReference>
<dbReference type="SUPFAM" id="SSF51998">
    <property type="entry name" value="PFL-like glycyl radical enzymes"/>
    <property type="match status" value="1"/>
</dbReference>
<dbReference type="KEGG" id="ptn:PTRA_a1788"/>
<organism evidence="13">
    <name type="scientific">Pseudoalteromonas translucida KMM 520</name>
    <dbReference type="NCBI Taxonomy" id="1315283"/>
    <lineage>
        <taxon>Bacteria</taxon>
        <taxon>Pseudomonadati</taxon>
        <taxon>Pseudomonadota</taxon>
        <taxon>Gammaproteobacteria</taxon>
        <taxon>Alteromonadales</taxon>
        <taxon>Pseudoalteromonadaceae</taxon>
        <taxon>Pseudoalteromonas</taxon>
    </lineage>
</organism>
<comment type="catalytic activity">
    <reaction evidence="9 11">
        <text>a 2'-deoxyribonucleoside 5'-diphosphate + [thioredoxin]-disulfide + H2O = a ribonucleoside 5'-diphosphate + [thioredoxin]-dithiol</text>
        <dbReference type="Rhea" id="RHEA:23252"/>
        <dbReference type="Rhea" id="RHEA-COMP:10698"/>
        <dbReference type="Rhea" id="RHEA-COMP:10700"/>
        <dbReference type="ChEBI" id="CHEBI:15377"/>
        <dbReference type="ChEBI" id="CHEBI:29950"/>
        <dbReference type="ChEBI" id="CHEBI:50058"/>
        <dbReference type="ChEBI" id="CHEBI:57930"/>
        <dbReference type="ChEBI" id="CHEBI:73316"/>
        <dbReference type="EC" id="1.17.4.1"/>
    </reaction>
</comment>
<dbReference type="GO" id="GO:0009263">
    <property type="term" value="P:deoxyribonucleotide biosynthetic process"/>
    <property type="evidence" value="ECO:0007669"/>
    <property type="project" value="UniProtKB-KW"/>
</dbReference>
<evidence type="ECO:0000256" key="9">
    <source>
        <dbReference type="ARBA" id="ARBA00047754"/>
    </source>
</evidence>
<feature type="domain" description="ATP-cone" evidence="12">
    <location>
        <begin position="5"/>
        <end position="95"/>
    </location>
</feature>
<dbReference type="GO" id="GO:0005524">
    <property type="term" value="F:ATP binding"/>
    <property type="evidence" value="ECO:0007669"/>
    <property type="project" value="UniProtKB-UniRule"/>
</dbReference>
<dbReference type="SUPFAM" id="SSF48168">
    <property type="entry name" value="R1 subunit of ribonucleotide reductase, N-terminal domain"/>
    <property type="match status" value="1"/>
</dbReference>
<dbReference type="UniPathway" id="UPA00326"/>
<dbReference type="EC" id="1.17.4.1" evidence="2 11"/>
<dbReference type="GO" id="GO:0004748">
    <property type="term" value="F:ribonucleoside-diphosphate reductase activity, thioredoxin disulfide as acceptor"/>
    <property type="evidence" value="ECO:0007669"/>
    <property type="project" value="UniProtKB-EC"/>
</dbReference>
<evidence type="ECO:0000313" key="13">
    <source>
        <dbReference type="EMBL" id="ALS32949.1"/>
    </source>
</evidence>
<comment type="function">
    <text evidence="11">Provides the precursors necessary for DNA synthesis. Catalyzes the biosynthesis of deoxyribonucleotides from the corresponding ribonucleotides.</text>
</comment>
<sequence>MNQQLSVSKRDGRKEPLDLDKIHRVIEWAAEGLNNVSVSQVELKSHIQFYDGIRTKDIHETIIKAAADQISKESPDYQYLSARLAVFHLRKKAYGQFEPPRLFDHVTKMVGDKRYDAHLLVDYTEQELDELDEYLDHSRDLNFSYAAVKQLEGKYLVQNRVTGEIYESAQFLYILVAASLFADYPRDTRIAYIKRFYDAISLFKISLPTPIMAGVRTPTRQFSSCVLIECGDSLDSINATSSAIVKYVSQRAGIGINAGRIRALGSHIRNGEAYHTGCIPFYKHFQTAVKSCSQGGVRGGAATLFYPLWHLEVENLLVLKNNRGVDDNRVRHLDYGVQFNKLMYSRLIKDDYITLFSPSDVPGLYDAFFEDQDEFDALYVKYEQDESIRKKRIKAIELFSMFAQERASTGRIYLQNVDHCNTHSPFIAKVAPIRQSNLCLEIALPTKPLDNVNDEEGEIALCTLSAFNLGAIESLDELEELAELAVRALDNLLDFQDYPVPAAKNATMGRRTLGIGVINYAYYLAKNGKRYSDGSANALTHKTFEAIQYYLMKASNELAKERGACPKFNETTYSQGIMPTDTYKRDLDKICDEPLHLDWDALRASIKEHGMRNSTVSALMPSETSSQISNATNGIEPPRGHISVKASKDGILKQVVPEYERLKDNYELLWDIPSNDGYLQLVGIMQKFIDQSISANTNYDPGKFEGGRVPMKVLLKDLLSAYKLGVKTLYYHNTRDGASDAQEDTPDLEDDDCAGGACKI</sequence>
<dbReference type="NCBIfam" id="NF006578">
    <property type="entry name" value="PRK09103.1"/>
    <property type="match status" value="1"/>
</dbReference>
<evidence type="ECO:0000256" key="2">
    <source>
        <dbReference type="ARBA" id="ARBA00012274"/>
    </source>
</evidence>
<keyword evidence="3" id="KW-0021">Allosteric enzyme</keyword>
<dbReference type="Pfam" id="PF00317">
    <property type="entry name" value="Ribonuc_red_lgN"/>
    <property type="match status" value="1"/>
</dbReference>
<dbReference type="Gene3D" id="3.20.70.20">
    <property type="match status" value="1"/>
</dbReference>
<keyword evidence="5 10" id="KW-0067">ATP-binding</keyword>
<keyword evidence="6 11" id="KW-0560">Oxidoreductase</keyword>
<dbReference type="InterPro" id="IPR039718">
    <property type="entry name" value="Rrm1"/>
</dbReference>
<dbReference type="PRINTS" id="PR01183">
    <property type="entry name" value="RIBORDTASEM1"/>
</dbReference>
<dbReference type="GO" id="GO:0005971">
    <property type="term" value="C:ribonucleoside-diphosphate reductase complex"/>
    <property type="evidence" value="ECO:0007669"/>
    <property type="project" value="TreeGrafter"/>
</dbReference>
<dbReference type="InterPro" id="IPR013346">
    <property type="entry name" value="NrdE_NrdA_C"/>
</dbReference>
<evidence type="ECO:0000256" key="5">
    <source>
        <dbReference type="ARBA" id="ARBA00022840"/>
    </source>
</evidence>
<name>A0A0U2VHK1_9GAMM</name>
<dbReference type="PATRIC" id="fig|1315283.4.peg.1543"/>